<dbReference type="InterPro" id="IPR016135">
    <property type="entry name" value="UBQ-conjugating_enzyme/RWD"/>
</dbReference>
<dbReference type="InterPro" id="IPR020845">
    <property type="entry name" value="AMP-binding_CS"/>
</dbReference>
<dbReference type="InterPro" id="IPR045851">
    <property type="entry name" value="AMP-bd_C_sf"/>
</dbReference>
<dbReference type="AlphaFoldDB" id="A0A3E2GV74"/>
<dbReference type="STRING" id="5539.A0A3E2GV74"/>
<feature type="non-terminal residue" evidence="3">
    <location>
        <position position="1"/>
    </location>
</feature>
<dbReference type="OrthoDB" id="1706066at2759"/>
<organism evidence="3 4">
    <name type="scientific">Scytalidium lignicola</name>
    <name type="common">Hyphomycete</name>
    <dbReference type="NCBI Taxonomy" id="5539"/>
    <lineage>
        <taxon>Eukaryota</taxon>
        <taxon>Fungi</taxon>
        <taxon>Dikarya</taxon>
        <taxon>Ascomycota</taxon>
        <taxon>Pezizomycotina</taxon>
        <taxon>Leotiomycetes</taxon>
        <taxon>Leotiomycetes incertae sedis</taxon>
        <taxon>Scytalidium</taxon>
    </lineage>
</organism>
<name>A0A3E2GV74_SCYLI</name>
<dbReference type="SUPFAM" id="SSF56801">
    <property type="entry name" value="Acetyl-CoA synthetase-like"/>
    <property type="match status" value="1"/>
</dbReference>
<dbReference type="EMBL" id="NCSJ02000373">
    <property type="protein sequence ID" value="RFU25021.1"/>
    <property type="molecule type" value="Genomic_DNA"/>
</dbReference>
<dbReference type="Pfam" id="PF00501">
    <property type="entry name" value="AMP-binding"/>
    <property type="match status" value="1"/>
</dbReference>
<evidence type="ECO:0000256" key="1">
    <source>
        <dbReference type="ARBA" id="ARBA00006432"/>
    </source>
</evidence>
<feature type="domain" description="UBC core" evidence="2">
    <location>
        <begin position="749"/>
        <end position="878"/>
    </location>
</feature>
<dbReference type="InterPro" id="IPR000873">
    <property type="entry name" value="AMP-dep_synth/lig_dom"/>
</dbReference>
<evidence type="ECO:0000313" key="3">
    <source>
        <dbReference type="EMBL" id="RFU25021.1"/>
    </source>
</evidence>
<evidence type="ECO:0000313" key="4">
    <source>
        <dbReference type="Proteomes" id="UP000258309"/>
    </source>
</evidence>
<dbReference type="InterPro" id="IPR032387">
    <property type="entry name" value="ACAS_N"/>
</dbReference>
<dbReference type="Gene3D" id="3.10.110.10">
    <property type="entry name" value="Ubiquitin Conjugating Enzyme"/>
    <property type="match status" value="2"/>
</dbReference>
<gene>
    <name evidence="3" type="ORF">B7463_g11315</name>
</gene>
<dbReference type="PANTHER" id="PTHR43347">
    <property type="entry name" value="ACYL-COA SYNTHETASE"/>
    <property type="match status" value="1"/>
</dbReference>
<dbReference type="InterPro" id="IPR025110">
    <property type="entry name" value="AMP-bd_C"/>
</dbReference>
<reference evidence="3 4" key="1">
    <citation type="submission" date="2018-05" db="EMBL/GenBank/DDBJ databases">
        <title>Draft genome sequence of Scytalidium lignicola DSM 105466, a ubiquitous saprotrophic fungus.</title>
        <authorList>
            <person name="Buettner E."/>
            <person name="Gebauer A.M."/>
            <person name="Hofrichter M."/>
            <person name="Liers C."/>
            <person name="Kellner H."/>
        </authorList>
    </citation>
    <scope>NUCLEOTIDE SEQUENCE [LARGE SCALE GENOMIC DNA]</scope>
    <source>
        <strain evidence="3 4">DSM 105466</strain>
    </source>
</reference>
<protein>
    <recommendedName>
        <fullName evidence="2">UBC core domain-containing protein</fullName>
    </recommendedName>
</protein>
<dbReference type="GO" id="GO:0050218">
    <property type="term" value="F:propionate-CoA ligase activity"/>
    <property type="evidence" value="ECO:0007669"/>
    <property type="project" value="TreeGrafter"/>
</dbReference>
<dbReference type="Pfam" id="PF16177">
    <property type="entry name" value="ACAS_N"/>
    <property type="match status" value="1"/>
</dbReference>
<dbReference type="CDD" id="cd23794">
    <property type="entry name" value="UBCc_UBE2F_UBE2M"/>
    <property type="match status" value="1"/>
</dbReference>
<dbReference type="Gene3D" id="3.40.50.12780">
    <property type="entry name" value="N-terminal domain of ligase-like"/>
    <property type="match status" value="1"/>
</dbReference>
<dbReference type="InterPro" id="IPR000608">
    <property type="entry name" value="UBC"/>
</dbReference>
<proteinExistence type="inferred from homology"/>
<dbReference type="Gene3D" id="3.30.300.30">
    <property type="match status" value="1"/>
</dbReference>
<dbReference type="Pfam" id="PF00179">
    <property type="entry name" value="UQ_con"/>
    <property type="match status" value="1"/>
</dbReference>
<dbReference type="PROSITE" id="PS00455">
    <property type="entry name" value="AMP_BINDING"/>
    <property type="match status" value="1"/>
</dbReference>
<feature type="non-terminal residue" evidence="3">
    <location>
        <position position="878"/>
    </location>
</feature>
<dbReference type="PROSITE" id="PS50127">
    <property type="entry name" value="UBC_2"/>
    <property type="match status" value="1"/>
</dbReference>
<accession>A0A3E2GV74</accession>
<dbReference type="PANTHER" id="PTHR43347:SF3">
    <property type="entry name" value="ACYL-COA SYNTHETASE SHORT-CHAIN FAMILY MEMBER 3, MITOCHONDRIAL"/>
    <property type="match status" value="1"/>
</dbReference>
<keyword evidence="4" id="KW-1185">Reference proteome</keyword>
<comment type="caution">
    <text evidence="3">The sequence shown here is derived from an EMBL/GenBank/DDBJ whole genome shotgun (WGS) entry which is preliminary data.</text>
</comment>
<dbReference type="SMART" id="SM00212">
    <property type="entry name" value="UBCc"/>
    <property type="match status" value="1"/>
</dbReference>
<dbReference type="Proteomes" id="UP000258309">
    <property type="component" value="Unassembled WGS sequence"/>
</dbReference>
<dbReference type="Pfam" id="PF13193">
    <property type="entry name" value="AMP-binding_C"/>
    <property type="match status" value="1"/>
</dbReference>
<comment type="similarity">
    <text evidence="1">Belongs to the ATP-dependent AMP-binding enzyme family.</text>
</comment>
<dbReference type="SUPFAM" id="SSF54495">
    <property type="entry name" value="UBC-like"/>
    <property type="match status" value="1"/>
</dbReference>
<evidence type="ECO:0000259" key="2">
    <source>
        <dbReference type="PROSITE" id="PS50127"/>
    </source>
</evidence>
<dbReference type="InterPro" id="IPR042099">
    <property type="entry name" value="ANL_N_sf"/>
</dbReference>
<dbReference type="OMA" id="FIMGRTD"/>
<sequence length="878" mass="96278">MPPHPQDEVQHASLTSPEAFWAHQASHLHWHKPPTSTLTQTTKTLPKSGISHDHWEWFAGGEISTCYNCVDRHVIAGRGNDTAIIWDSPVTGSKRKWSYQQLLSEVETFAGVLREEGVKKGDVVLVYMPMIPAALIGILAISRLGAIHAVVFGGFAANSLAQRIDASKPVAILTASCGIDGAKPPMSYKPFVREAIQLSSHKPEKTIIWQRDQLRWDPVDRLAGERTWQKIARSAAGRNIKADCVPVKSSDGVYIIYTSGTTGLPKGVLRDAAGHAIGLHLSISYLMGIHGPGDVMFCASDIGWVVGHSYILYAPLLTGAATVLFEGKPIGTPDSGTFWRIIDEYKVNSLFTAPTALRAIRRDDPENTKLKEIGERGGLKTLQALFLAGERSEPSIVTMYQDLLTKYGKDGACVIDNWWSSESGSPISGIALVPHAGKDRKTEIRDTKPLPIKPGSAGKAMPGFDVRVVDDSGNEVEKGKMGNIVLGLPLAPTGFRTLWQDEDRFYRGYMRRFNGKWIDTGDAGMIDEQGYIHVMSRSDDIINVAAHRFSTGSIEQAISSHPDVAECCVVGIPDDLKGHLPFAFITLSTHDHPTSAIPSDTLTREIQALVRTQIGAIASLGGMIQGKGMIPKTRSGKTLRRVLRELIENAVHGEFEKVVSIPATVEDASVVEVARAKVKEYFEKQKQQQAENASAAAGTRKKKVTAAQLRVQKGKQKPNHSACICTVPFLILKSKILFTSNHDNHETNPASLLPATDISELSLPSTMKTDFPDEDDLLNFVLSIEPDEGMYKGGKFYFNFAINQNFPHDPPKVKCTQKIYHPNIDLEGNFLFLEPNASDPLNKEAAEDLRSNREGFKRNVRSAMGGGMVRGQTFDRVI</sequence>